<dbReference type="EMBL" id="CP042467">
    <property type="protein sequence ID" value="QED29336.1"/>
    <property type="molecule type" value="Genomic_DNA"/>
</dbReference>
<dbReference type="GO" id="GO:0016757">
    <property type="term" value="F:glycosyltransferase activity"/>
    <property type="evidence" value="ECO:0007669"/>
    <property type="project" value="TreeGrafter"/>
</dbReference>
<evidence type="ECO:0000256" key="3">
    <source>
        <dbReference type="SAM" id="Phobius"/>
    </source>
</evidence>
<organism evidence="5 6">
    <name type="scientific">Microvenator marinus</name>
    <dbReference type="NCBI Taxonomy" id="2600177"/>
    <lineage>
        <taxon>Bacteria</taxon>
        <taxon>Deltaproteobacteria</taxon>
        <taxon>Bradymonadales</taxon>
        <taxon>Microvenatoraceae</taxon>
        <taxon>Microvenator</taxon>
    </lineage>
</organism>
<accession>A0A5B8Y080</accession>
<dbReference type="Proteomes" id="UP000321595">
    <property type="component" value="Chromosome"/>
</dbReference>
<dbReference type="GO" id="GO:0006493">
    <property type="term" value="P:protein O-linked glycosylation"/>
    <property type="evidence" value="ECO:0007669"/>
    <property type="project" value="TreeGrafter"/>
</dbReference>
<dbReference type="RefSeq" id="WP_146962569.1">
    <property type="nucleotide sequence ID" value="NZ_CP042467.1"/>
</dbReference>
<dbReference type="PROSITE" id="PS50005">
    <property type="entry name" value="TPR"/>
    <property type="match status" value="1"/>
</dbReference>
<dbReference type="InterPro" id="IPR019734">
    <property type="entry name" value="TPR_rpt"/>
</dbReference>
<dbReference type="PANTHER" id="PTHR44998">
    <property type="match status" value="1"/>
</dbReference>
<evidence type="ECO:0000256" key="1">
    <source>
        <dbReference type="PROSITE-ProRule" id="PRU00339"/>
    </source>
</evidence>
<dbReference type="Pfam" id="PF14559">
    <property type="entry name" value="TPR_19"/>
    <property type="match status" value="1"/>
</dbReference>
<keyword evidence="6" id="KW-1185">Reference proteome</keyword>
<feature type="transmembrane region" description="Helical" evidence="3">
    <location>
        <begin position="226"/>
        <end position="244"/>
    </location>
</feature>
<dbReference type="AlphaFoldDB" id="A0A5B8Y080"/>
<dbReference type="Pfam" id="PF13717">
    <property type="entry name" value="Zn_ribbon_4"/>
    <property type="match status" value="1"/>
</dbReference>
<feature type="repeat" description="TPR" evidence="1">
    <location>
        <begin position="372"/>
        <end position="405"/>
    </location>
</feature>
<keyword evidence="3" id="KW-1133">Transmembrane helix</keyword>
<evidence type="ECO:0000313" key="5">
    <source>
        <dbReference type="EMBL" id="QED29336.1"/>
    </source>
</evidence>
<dbReference type="InterPro" id="IPR011723">
    <property type="entry name" value="Znf/thioredoxin_put"/>
</dbReference>
<feature type="region of interest" description="Disordered" evidence="2">
    <location>
        <begin position="137"/>
        <end position="193"/>
    </location>
</feature>
<dbReference type="OrthoDB" id="5506264at2"/>
<dbReference type="Gene3D" id="1.25.40.10">
    <property type="entry name" value="Tetratricopeptide repeat domain"/>
    <property type="match status" value="1"/>
</dbReference>
<dbReference type="InterPro" id="IPR011990">
    <property type="entry name" value="TPR-like_helical_dom_sf"/>
</dbReference>
<dbReference type="SUPFAM" id="SSF48452">
    <property type="entry name" value="TPR-like"/>
    <property type="match status" value="1"/>
</dbReference>
<evidence type="ECO:0000256" key="2">
    <source>
        <dbReference type="SAM" id="MobiDB-lite"/>
    </source>
</evidence>
<evidence type="ECO:0000259" key="4">
    <source>
        <dbReference type="Pfam" id="PF13717"/>
    </source>
</evidence>
<dbReference type="SMART" id="SM00028">
    <property type="entry name" value="TPR"/>
    <property type="match status" value="3"/>
</dbReference>
<keyword evidence="3" id="KW-0812">Transmembrane</keyword>
<name>A0A5B8Y080_9DELT</name>
<feature type="region of interest" description="Disordered" evidence="2">
    <location>
        <begin position="264"/>
        <end position="283"/>
    </location>
</feature>
<dbReference type="PANTHER" id="PTHR44998:SF1">
    <property type="entry name" value="UDP-N-ACETYLGLUCOSAMINE--PEPTIDE N-ACETYLGLUCOSAMINYLTRANSFERASE 110 KDA SUBUNIT"/>
    <property type="match status" value="1"/>
</dbReference>
<protein>
    <submittedName>
        <fullName evidence="5">Tetratricopeptide repeat protein</fullName>
    </submittedName>
</protein>
<reference evidence="5 6" key="1">
    <citation type="submission" date="2019-08" db="EMBL/GenBank/DDBJ databases">
        <authorList>
            <person name="Liang Q."/>
        </authorList>
    </citation>
    <scope>NUCLEOTIDE SEQUENCE [LARGE SCALE GENOMIC DNA]</scope>
    <source>
        <strain evidence="5 6">V1718</strain>
    </source>
</reference>
<keyword evidence="3" id="KW-0472">Membrane</keyword>
<sequence length="458" mass="50141">MDVRCPQCQTLYELETSQLKSREITLKCSQCQHVFKIETRQSSVVQENQRRWMIRSKKTGDILYVSSFDVLHQWLMQGKVRKSDQISRTGKKWVVISEIGEFMPIFQVIDSISNLMGSPEDSAIAARIPEQVMASAVPAPKVANEPIEREEVTQRARPPSPTPGPQELPPGPPSVHLEGPFAKPKEPEHSQDEWSLGAELGDLPSTTFDQELTSQTELPKSGAGRVVFALLLIAGIAAAGVYFFQRDLLDPVLGPANNEVVALSETPSKEKADKPAEKSGFEVGSEAGDKALSAALNAAEEQNAAKMSGVMKALRPSIDQALGLATEEAELAAEGGLVDYKLEEAKQALKYNRTAKAISVYEEVLKKDARNADAYVGLGWAYLQEGDNNEAVVKFQRGLELDARNGDALIGLGSAERQRGNLEAAMRAYDLYLGRHPRGDKVSIAQYQLDALKRQLGL</sequence>
<gene>
    <name evidence="5" type="ORF">FRD01_19280</name>
</gene>
<dbReference type="KEGG" id="bbae:FRD01_19280"/>
<evidence type="ECO:0000313" key="6">
    <source>
        <dbReference type="Proteomes" id="UP000321595"/>
    </source>
</evidence>
<feature type="compositionally biased region" description="Basic and acidic residues" evidence="2">
    <location>
        <begin position="267"/>
        <end position="280"/>
    </location>
</feature>
<dbReference type="PROSITE" id="PS50293">
    <property type="entry name" value="TPR_REGION"/>
    <property type="match status" value="1"/>
</dbReference>
<feature type="compositionally biased region" description="Basic and acidic residues" evidence="2">
    <location>
        <begin position="183"/>
        <end position="192"/>
    </location>
</feature>
<dbReference type="NCBIfam" id="TIGR02098">
    <property type="entry name" value="MJ0042_CXXC"/>
    <property type="match status" value="1"/>
</dbReference>
<feature type="compositionally biased region" description="Pro residues" evidence="2">
    <location>
        <begin position="158"/>
        <end position="173"/>
    </location>
</feature>
<proteinExistence type="predicted"/>
<keyword evidence="1" id="KW-0802">TPR repeat</keyword>
<feature type="domain" description="Zinc finger/thioredoxin putative" evidence="4">
    <location>
        <begin position="1"/>
        <end position="36"/>
    </location>
</feature>